<organism evidence="1 2">
    <name type="scientific">Solidesulfovibrio carbinolicus</name>
    <dbReference type="NCBI Taxonomy" id="296842"/>
    <lineage>
        <taxon>Bacteria</taxon>
        <taxon>Pseudomonadati</taxon>
        <taxon>Thermodesulfobacteriota</taxon>
        <taxon>Desulfovibrionia</taxon>
        <taxon>Desulfovibrionales</taxon>
        <taxon>Desulfovibrionaceae</taxon>
        <taxon>Solidesulfovibrio</taxon>
    </lineage>
</organism>
<dbReference type="OrthoDB" id="8686801at2"/>
<dbReference type="RefSeq" id="WP_129349130.1">
    <property type="nucleotide sequence ID" value="NZ_CP026538.1"/>
</dbReference>
<keyword evidence="2" id="KW-1185">Reference proteome</keyword>
<evidence type="ECO:0000313" key="1">
    <source>
        <dbReference type="EMBL" id="QAZ66136.1"/>
    </source>
</evidence>
<dbReference type="KEGG" id="dcb:C3Y92_02310"/>
<accession>A0A4P6HI09</accession>
<proteinExistence type="predicted"/>
<evidence type="ECO:0000313" key="2">
    <source>
        <dbReference type="Proteomes" id="UP000293296"/>
    </source>
</evidence>
<dbReference type="EMBL" id="CP026538">
    <property type="protein sequence ID" value="QAZ66136.1"/>
    <property type="molecule type" value="Genomic_DNA"/>
</dbReference>
<dbReference type="AlphaFoldDB" id="A0A4P6HI09"/>
<reference evidence="1 2" key="1">
    <citation type="submission" date="2018-02" db="EMBL/GenBank/DDBJ databases">
        <title>Genome sequence of Desulfovibrio carbinolicus DSM 3852.</title>
        <authorList>
            <person name="Wilbanks E."/>
            <person name="Skennerton C.T."/>
            <person name="Orphan V.J."/>
        </authorList>
    </citation>
    <scope>NUCLEOTIDE SEQUENCE [LARGE SCALE GENOMIC DNA]</scope>
    <source>
        <strain evidence="1 2">DSM 3852</strain>
    </source>
</reference>
<gene>
    <name evidence="1" type="ORF">C3Y92_02310</name>
</gene>
<dbReference type="Proteomes" id="UP000293296">
    <property type="component" value="Chromosome"/>
</dbReference>
<sequence>MNALQETRDEDLDALWRSIGRLDVNPGAEAAKEHLTAGRPVYGYEDGLASDEVLKEYPDGHKEVVRFERGTRKEIFVRRWE</sequence>
<protein>
    <submittedName>
        <fullName evidence="1">Uncharacterized protein</fullName>
    </submittedName>
</protein>
<name>A0A4P6HI09_9BACT</name>